<evidence type="ECO:0000256" key="2">
    <source>
        <dbReference type="ARBA" id="ARBA00004459"/>
    </source>
</evidence>
<sequence>MIFCDMVSEILGIKAYTKKEDIGHILKIVKLKLWEILERNGHCTRVKEKVEEFIGGDR</sequence>
<evidence type="ECO:0000256" key="4">
    <source>
        <dbReference type="ARBA" id="ARBA00023136"/>
    </source>
</evidence>
<comment type="subcellular location">
    <subcellularLocation>
        <location evidence="2 8">Cell outer membrane</location>
        <topology evidence="2 8">Lipid-anchor</topology>
    </subcellularLocation>
</comment>
<proteinExistence type="predicted"/>
<evidence type="ECO:0000313" key="9">
    <source>
        <dbReference type="EMBL" id="AHH07856.1"/>
    </source>
</evidence>
<evidence type="ECO:0000256" key="7">
    <source>
        <dbReference type="ARBA" id="ARBA00023288"/>
    </source>
</evidence>
<dbReference type="HOGENOM" id="CLU_2970266_0_0_12"/>
<evidence type="ECO:0000256" key="5">
    <source>
        <dbReference type="ARBA" id="ARBA00023139"/>
    </source>
</evidence>
<accession>W5SS60</accession>
<dbReference type="SUPFAM" id="SSF74748">
    <property type="entry name" value="Variable surface antigen VlsE"/>
    <property type="match status" value="1"/>
</dbReference>
<comment type="function">
    <text evidence="1 8">The Vlp and Vsp proteins are antigenically distinct proteins, only one vlp or vsp gene is transcriptionally active at any one time. Switching between these genes is a mechanism of host immune response evasion.</text>
</comment>
<geneLocation type="plasmid" evidence="9">
    <name>unnamed</name>
</geneLocation>
<dbReference type="GO" id="GO:0009279">
    <property type="term" value="C:cell outer membrane"/>
    <property type="evidence" value="ECO:0007669"/>
    <property type="project" value="UniProtKB-SubCell"/>
</dbReference>
<reference evidence="9" key="1">
    <citation type="submission" date="2013-02" db="EMBL/GenBank/DDBJ databases">
        <title>Comparative genomics of Borrelia species.</title>
        <authorList>
            <person name="Schwan T.G."/>
            <person name="Raffel S.J."/>
            <person name="Porcella S.F."/>
        </authorList>
    </citation>
    <scope>NUCLEOTIDE SEQUENCE</scope>
    <source>
        <strain evidence="9">DOU</strain>
        <plasmid evidence="9">unnamed</plasmid>
    </source>
</reference>
<evidence type="ECO:0000256" key="8">
    <source>
        <dbReference type="RuleBase" id="RU363105"/>
    </source>
</evidence>
<keyword evidence="3" id="KW-0732">Signal</keyword>
<name>W5SS60_9SPIR</name>
<keyword evidence="9" id="KW-0614">Plasmid</keyword>
<dbReference type="AlphaFoldDB" id="W5SS60"/>
<gene>
    <name evidence="9" type="ORF">BCD_1790</name>
</gene>
<keyword evidence="7 8" id="KW-0449">Lipoprotein</keyword>
<dbReference type="EMBL" id="CP004339">
    <property type="protein sequence ID" value="AHH07856.1"/>
    <property type="molecule type" value="Genomic_DNA"/>
</dbReference>
<keyword evidence="4 8" id="KW-0472">Membrane</keyword>
<evidence type="ECO:0000256" key="6">
    <source>
        <dbReference type="ARBA" id="ARBA00023237"/>
    </source>
</evidence>
<dbReference type="Pfam" id="PF00921">
    <property type="entry name" value="Lipoprotein_2"/>
    <property type="match status" value="1"/>
</dbReference>
<protein>
    <recommendedName>
        <fullName evidence="8">Variable large protein</fullName>
    </recommendedName>
</protein>
<evidence type="ECO:0000256" key="1">
    <source>
        <dbReference type="ARBA" id="ARBA00003932"/>
    </source>
</evidence>
<evidence type="ECO:0000256" key="3">
    <source>
        <dbReference type="ARBA" id="ARBA00022729"/>
    </source>
</evidence>
<dbReference type="InterPro" id="IPR000680">
    <property type="entry name" value="Borrelia_lipo"/>
</dbReference>
<keyword evidence="6 8" id="KW-0998">Cell outer membrane</keyword>
<keyword evidence="5 8" id="KW-0564">Palmitate</keyword>
<organism evidence="9">
    <name type="scientific">Borrelia crocidurae DOU</name>
    <dbReference type="NCBI Taxonomy" id="1293575"/>
    <lineage>
        <taxon>Bacteria</taxon>
        <taxon>Pseudomonadati</taxon>
        <taxon>Spirochaetota</taxon>
        <taxon>Spirochaetia</taxon>
        <taxon>Spirochaetales</taxon>
        <taxon>Borreliaceae</taxon>
        <taxon>Borrelia</taxon>
    </lineage>
</organism>